<dbReference type="Proteomes" id="UP000836788">
    <property type="component" value="Chromosome 5"/>
</dbReference>
<sequence>MPASHFLKISSRKCFAPAQHLWLRAVKTEDPGLSCMPLGEGLWSIRVGMTSHGLDELGDITSVNVVSRKSTVKSGQDLLELEWEGFIQTEADELYHTVWGSIEGKKIVKAPVGGSLVQIVNLSLEGEIDEDTVIAELSCNESDLKQACASWLDDEGYNALLAKEVPGRFGKETSRSR</sequence>
<organism evidence="1">
    <name type="scientific">Phaeodactylum tricornutum</name>
    <name type="common">Diatom</name>
    <dbReference type="NCBI Taxonomy" id="2850"/>
    <lineage>
        <taxon>Eukaryota</taxon>
        <taxon>Sar</taxon>
        <taxon>Stramenopiles</taxon>
        <taxon>Ochrophyta</taxon>
        <taxon>Bacillariophyta</taxon>
        <taxon>Bacillariophyceae</taxon>
        <taxon>Bacillariophycidae</taxon>
        <taxon>Naviculales</taxon>
        <taxon>Phaeodactylaceae</taxon>
        <taxon>Phaeodactylum</taxon>
    </lineage>
</organism>
<accession>A0A8J9X7Q5</accession>
<dbReference type="AlphaFoldDB" id="A0A8J9X7Q5"/>
<dbReference type="Gene3D" id="2.40.50.100">
    <property type="match status" value="1"/>
</dbReference>
<proteinExistence type="predicted"/>
<dbReference type="EMBL" id="OU594946">
    <property type="protein sequence ID" value="CAG9290305.1"/>
    <property type="molecule type" value="Genomic_DNA"/>
</dbReference>
<gene>
    <name evidence="1" type="ORF">PTTT1_LOCUS44381</name>
</gene>
<name>A0A8J9X7Q5_PHATR</name>
<reference evidence="1" key="1">
    <citation type="submission" date="2022-02" db="EMBL/GenBank/DDBJ databases">
        <authorList>
            <person name="Giguere J D."/>
        </authorList>
    </citation>
    <scope>NUCLEOTIDE SEQUENCE</scope>
    <source>
        <strain evidence="1">CCAP 1055/1</strain>
    </source>
</reference>
<dbReference type="OMA" id="ADELYHT"/>
<protein>
    <submittedName>
        <fullName evidence="1">Uncharacterized protein</fullName>
    </submittedName>
</protein>
<evidence type="ECO:0000313" key="1">
    <source>
        <dbReference type="EMBL" id="CAG9290305.1"/>
    </source>
</evidence>